<accession>A0A248JR89</accession>
<dbReference type="EMBL" id="CP022110">
    <property type="protein sequence ID" value="ASG21217.1"/>
    <property type="molecule type" value="Genomic_DNA"/>
</dbReference>
<evidence type="ECO:0000256" key="4">
    <source>
        <dbReference type="ARBA" id="ARBA00022989"/>
    </source>
</evidence>
<dbReference type="Pfam" id="PF04024">
    <property type="entry name" value="PspC"/>
    <property type="match status" value="1"/>
</dbReference>
<dbReference type="GO" id="GO:0005886">
    <property type="term" value="C:plasma membrane"/>
    <property type="evidence" value="ECO:0007669"/>
    <property type="project" value="UniProtKB-SubCell"/>
</dbReference>
<evidence type="ECO:0000256" key="6">
    <source>
        <dbReference type="SAM" id="Phobius"/>
    </source>
</evidence>
<organism evidence="8 9">
    <name type="scientific">Nitrospirillum viridazoti CBAmc</name>
    <dbReference type="NCBI Taxonomy" id="1441467"/>
    <lineage>
        <taxon>Bacteria</taxon>
        <taxon>Pseudomonadati</taxon>
        <taxon>Pseudomonadota</taxon>
        <taxon>Alphaproteobacteria</taxon>
        <taxon>Rhodospirillales</taxon>
        <taxon>Azospirillaceae</taxon>
        <taxon>Nitrospirillum</taxon>
        <taxon>Nitrospirillum viridazoti</taxon>
    </lineage>
</organism>
<dbReference type="AlphaFoldDB" id="A0A248JR89"/>
<dbReference type="KEGG" id="nao:Y958_10565"/>
<keyword evidence="5 6" id="KW-0472">Membrane</keyword>
<dbReference type="PANTHER" id="PTHR33885:SF3">
    <property type="entry name" value="PHAGE SHOCK PROTEIN C"/>
    <property type="match status" value="1"/>
</dbReference>
<evidence type="ECO:0000313" key="9">
    <source>
        <dbReference type="Proteomes" id="UP000197153"/>
    </source>
</evidence>
<dbReference type="Proteomes" id="UP000197153">
    <property type="component" value="Chromosome 1"/>
</dbReference>
<comment type="subcellular location">
    <subcellularLocation>
        <location evidence="1">Cell membrane</location>
        <topology evidence="1">Single-pass membrane protein</topology>
    </subcellularLocation>
</comment>
<evidence type="ECO:0000313" key="8">
    <source>
        <dbReference type="EMBL" id="ASG21217.1"/>
    </source>
</evidence>
<protein>
    <recommendedName>
        <fullName evidence="7">Phage shock protein PspC N-terminal domain-containing protein</fullName>
    </recommendedName>
</protein>
<gene>
    <name evidence="8" type="ORF">Y958_10565</name>
</gene>
<dbReference type="InterPro" id="IPR052027">
    <property type="entry name" value="PspC"/>
</dbReference>
<evidence type="ECO:0000256" key="5">
    <source>
        <dbReference type="ARBA" id="ARBA00023136"/>
    </source>
</evidence>
<evidence type="ECO:0000256" key="1">
    <source>
        <dbReference type="ARBA" id="ARBA00004162"/>
    </source>
</evidence>
<name>A0A248JR89_9PROT</name>
<evidence type="ECO:0000259" key="7">
    <source>
        <dbReference type="Pfam" id="PF04024"/>
    </source>
</evidence>
<keyword evidence="3 6" id="KW-0812">Transmembrane</keyword>
<reference evidence="8 9" key="1">
    <citation type="submission" date="2017-06" db="EMBL/GenBank/DDBJ databases">
        <title>Complete genome sequence of Nitrospirillum amazonense strain CBAmC, an endophytic nitrogen-fixing and plant growth-promoting bacterium, isolated from sugarcane.</title>
        <authorList>
            <person name="Schwab S."/>
            <person name="dos Santos Teixeira K.R."/>
            <person name="Simoes Araujo J.L."/>
            <person name="Soares Vidal M."/>
            <person name="Borges de Freitas H.R."/>
            <person name="Rivello Crivelaro A.L."/>
            <person name="Bueno de Camargo Nunes A."/>
            <person name="dos Santos C.M."/>
            <person name="Palmeira da Silva Rosa D."/>
            <person name="da Silva Padilha D."/>
            <person name="da Silva E."/>
            <person name="Araujo Terra L."/>
            <person name="Soares Mendes V."/>
            <person name="Farinelli L."/>
            <person name="Magalhaes Cruz L."/>
            <person name="Baldani J.I."/>
        </authorList>
    </citation>
    <scope>NUCLEOTIDE SEQUENCE [LARGE SCALE GENOMIC DNA]</scope>
    <source>
        <strain evidence="8 9">CBAmC</strain>
    </source>
</reference>
<feature type="transmembrane region" description="Helical" evidence="6">
    <location>
        <begin position="56"/>
        <end position="76"/>
    </location>
</feature>
<feature type="domain" description="Phage shock protein PspC N-terminal" evidence="7">
    <location>
        <begin position="22"/>
        <end position="79"/>
    </location>
</feature>
<keyword evidence="4 6" id="KW-1133">Transmembrane helix</keyword>
<dbReference type="InterPro" id="IPR007168">
    <property type="entry name" value="Phageshock_PspC_N"/>
</dbReference>
<evidence type="ECO:0000256" key="3">
    <source>
        <dbReference type="ARBA" id="ARBA00022692"/>
    </source>
</evidence>
<sequence length="97" mass="10971">MNTGEGIMRSFQRISATMRRHRLAKDPSRAVLFGVCAGLARYTGLPATFIRILTVLSLFCFFGATLVVYGVLALVLDSEYADREDVYVSRSFYRAHW</sequence>
<evidence type="ECO:0000256" key="2">
    <source>
        <dbReference type="ARBA" id="ARBA00022475"/>
    </source>
</evidence>
<dbReference type="PANTHER" id="PTHR33885">
    <property type="entry name" value="PHAGE SHOCK PROTEIN C"/>
    <property type="match status" value="1"/>
</dbReference>
<keyword evidence="9" id="KW-1185">Reference proteome</keyword>
<proteinExistence type="predicted"/>
<keyword evidence="2" id="KW-1003">Cell membrane</keyword>